<feature type="domain" description="HTH tetR-type" evidence="5">
    <location>
        <begin position="9"/>
        <end position="69"/>
    </location>
</feature>
<dbReference type="InterPro" id="IPR041347">
    <property type="entry name" value="MftR_C"/>
</dbReference>
<reference evidence="6 7" key="1">
    <citation type="submission" date="2024-09" db="EMBL/GenBank/DDBJ databases">
        <authorList>
            <person name="Sun Q."/>
            <person name="Mori K."/>
        </authorList>
    </citation>
    <scope>NUCLEOTIDE SEQUENCE [LARGE SCALE GENOMIC DNA]</scope>
    <source>
        <strain evidence="6 7">CGMCC 1.15906</strain>
    </source>
</reference>
<dbReference type="EMBL" id="JBHLTC010000039">
    <property type="protein sequence ID" value="MFC0628465.1"/>
    <property type="molecule type" value="Genomic_DNA"/>
</dbReference>
<dbReference type="InterPro" id="IPR001647">
    <property type="entry name" value="HTH_TetR"/>
</dbReference>
<comment type="caution">
    <text evidence="6">The sequence shown here is derived from an EMBL/GenBank/DDBJ whole genome shotgun (WGS) entry which is preliminary data.</text>
</comment>
<dbReference type="RefSeq" id="WP_380054792.1">
    <property type="nucleotide sequence ID" value="NZ_JBHLTC010000039.1"/>
</dbReference>
<accession>A0ABV6QVB5</accession>
<keyword evidence="1" id="KW-0805">Transcription regulation</keyword>
<keyword evidence="7" id="KW-1185">Reference proteome</keyword>
<dbReference type="PRINTS" id="PR00455">
    <property type="entry name" value="HTHTETR"/>
</dbReference>
<evidence type="ECO:0000313" key="6">
    <source>
        <dbReference type="EMBL" id="MFC0628465.1"/>
    </source>
</evidence>
<sequence>MGLRELKRERTRRLISDKAFELFGDHGFGRTTVEQIAAAAEVGPSTLYRYYPTKERLVLEFVELCLFTALDEMRASGPEVPLEKALGQLVSRALSDLEAEPAKTRAIYALAEAHSSLSAHLADLVWRWRDELAAEIARRMDDSSPLVSALTAAVTIDLIEMVVQTWVDQPGPTPTLTELATQGLSLLANGELPLPCRIGLDPASAHNATNA</sequence>
<dbReference type="PANTHER" id="PTHR30055:SF238">
    <property type="entry name" value="MYCOFACTOCIN BIOSYNTHESIS TRANSCRIPTIONAL REGULATOR MFTR-RELATED"/>
    <property type="match status" value="1"/>
</dbReference>
<dbReference type="Proteomes" id="UP001589890">
    <property type="component" value="Unassembled WGS sequence"/>
</dbReference>
<evidence type="ECO:0000259" key="5">
    <source>
        <dbReference type="PROSITE" id="PS50977"/>
    </source>
</evidence>
<dbReference type="Pfam" id="PF17754">
    <property type="entry name" value="TetR_C_14"/>
    <property type="match status" value="1"/>
</dbReference>
<dbReference type="Gene3D" id="1.10.357.10">
    <property type="entry name" value="Tetracycline Repressor, domain 2"/>
    <property type="match status" value="1"/>
</dbReference>
<dbReference type="InterPro" id="IPR050109">
    <property type="entry name" value="HTH-type_TetR-like_transc_reg"/>
</dbReference>
<proteinExistence type="predicted"/>
<feature type="DNA-binding region" description="H-T-H motif" evidence="4">
    <location>
        <begin position="32"/>
        <end position="51"/>
    </location>
</feature>
<evidence type="ECO:0000256" key="4">
    <source>
        <dbReference type="PROSITE-ProRule" id="PRU00335"/>
    </source>
</evidence>
<evidence type="ECO:0000256" key="3">
    <source>
        <dbReference type="ARBA" id="ARBA00023163"/>
    </source>
</evidence>
<dbReference type="InterPro" id="IPR009057">
    <property type="entry name" value="Homeodomain-like_sf"/>
</dbReference>
<name>A0ABV6QVB5_9ACTN</name>
<evidence type="ECO:0000313" key="7">
    <source>
        <dbReference type="Proteomes" id="UP001589890"/>
    </source>
</evidence>
<gene>
    <name evidence="6" type="ORF">ACFFGN_30620</name>
</gene>
<evidence type="ECO:0000256" key="2">
    <source>
        <dbReference type="ARBA" id="ARBA00023125"/>
    </source>
</evidence>
<protein>
    <submittedName>
        <fullName evidence="6">TetR/AcrR family transcriptional regulator</fullName>
    </submittedName>
</protein>
<evidence type="ECO:0000256" key="1">
    <source>
        <dbReference type="ARBA" id="ARBA00023015"/>
    </source>
</evidence>
<dbReference type="PANTHER" id="PTHR30055">
    <property type="entry name" value="HTH-TYPE TRANSCRIPTIONAL REGULATOR RUTR"/>
    <property type="match status" value="1"/>
</dbReference>
<dbReference type="SUPFAM" id="SSF46689">
    <property type="entry name" value="Homeodomain-like"/>
    <property type="match status" value="1"/>
</dbReference>
<keyword evidence="3" id="KW-0804">Transcription</keyword>
<dbReference type="Pfam" id="PF00440">
    <property type="entry name" value="TetR_N"/>
    <property type="match status" value="1"/>
</dbReference>
<organism evidence="6 7">
    <name type="scientific">Kribbella deserti</name>
    <dbReference type="NCBI Taxonomy" id="1926257"/>
    <lineage>
        <taxon>Bacteria</taxon>
        <taxon>Bacillati</taxon>
        <taxon>Actinomycetota</taxon>
        <taxon>Actinomycetes</taxon>
        <taxon>Propionibacteriales</taxon>
        <taxon>Kribbellaceae</taxon>
        <taxon>Kribbella</taxon>
    </lineage>
</organism>
<dbReference type="PROSITE" id="PS50977">
    <property type="entry name" value="HTH_TETR_2"/>
    <property type="match status" value="1"/>
</dbReference>
<keyword evidence="2 4" id="KW-0238">DNA-binding</keyword>